<dbReference type="GO" id="GO:0016646">
    <property type="term" value="F:oxidoreductase activity, acting on the CH-NH group of donors, NAD or NADP as acceptor"/>
    <property type="evidence" value="ECO:0007669"/>
    <property type="project" value="UniProtKB-ARBA"/>
</dbReference>
<dbReference type="HOGENOM" id="CLU_059021_3_1_10"/>
<dbReference type="SUPFAM" id="SSF50475">
    <property type="entry name" value="FMN-binding split barrel"/>
    <property type="match status" value="1"/>
</dbReference>
<organism evidence="6 7">
    <name type="scientific">Echinicola vietnamensis (strain DSM 17526 / LMG 23754 / KMM 6221)</name>
    <dbReference type="NCBI Taxonomy" id="926556"/>
    <lineage>
        <taxon>Bacteria</taxon>
        <taxon>Pseudomonadati</taxon>
        <taxon>Bacteroidota</taxon>
        <taxon>Cytophagia</taxon>
        <taxon>Cytophagales</taxon>
        <taxon>Cyclobacteriaceae</taxon>
        <taxon>Echinicola</taxon>
    </lineage>
</organism>
<evidence type="ECO:0000256" key="3">
    <source>
        <dbReference type="ARBA" id="ARBA00022643"/>
    </source>
</evidence>
<evidence type="ECO:0000256" key="4">
    <source>
        <dbReference type="ARBA" id="ARBA00038054"/>
    </source>
</evidence>
<dbReference type="PATRIC" id="fig|926556.3.peg.2633"/>
<evidence type="ECO:0000259" key="5">
    <source>
        <dbReference type="SMART" id="SM00903"/>
    </source>
</evidence>
<dbReference type="RefSeq" id="WP_015266300.1">
    <property type="nucleotide sequence ID" value="NC_019904.1"/>
</dbReference>
<protein>
    <submittedName>
        <fullName evidence="6">Conserved protein of DIM6/NTAB family</fullName>
    </submittedName>
</protein>
<gene>
    <name evidence="6" type="ordered locus">Echvi_2497</name>
</gene>
<comment type="similarity">
    <text evidence="4">Belongs to the flavoredoxin family.</text>
</comment>
<proteinExistence type="inferred from homology"/>
<dbReference type="STRING" id="926556.Echvi_2497"/>
<dbReference type="OrthoDB" id="9794638at2"/>
<dbReference type="SMART" id="SM00903">
    <property type="entry name" value="Flavin_Reduct"/>
    <property type="match status" value="1"/>
</dbReference>
<keyword evidence="3" id="KW-0288">FMN</keyword>
<feature type="domain" description="Flavin reductase like" evidence="5">
    <location>
        <begin position="21"/>
        <end position="177"/>
    </location>
</feature>
<comment type="cofactor">
    <cofactor evidence="1">
        <name>FMN</name>
        <dbReference type="ChEBI" id="CHEBI:58210"/>
    </cofactor>
</comment>
<dbReference type="EMBL" id="CP003346">
    <property type="protein sequence ID" value="AGA78744.1"/>
    <property type="molecule type" value="Genomic_DNA"/>
</dbReference>
<dbReference type="GO" id="GO:0010181">
    <property type="term" value="F:FMN binding"/>
    <property type="evidence" value="ECO:0007669"/>
    <property type="project" value="InterPro"/>
</dbReference>
<evidence type="ECO:0000313" key="7">
    <source>
        <dbReference type="Proteomes" id="UP000010796"/>
    </source>
</evidence>
<dbReference type="InterPro" id="IPR002563">
    <property type="entry name" value="Flavin_Rdtase-like_dom"/>
</dbReference>
<dbReference type="Gene3D" id="2.30.110.10">
    <property type="entry name" value="Electron Transport, Fmn-binding Protein, Chain A"/>
    <property type="match status" value="1"/>
</dbReference>
<reference evidence="7" key="1">
    <citation type="submission" date="2012-02" db="EMBL/GenBank/DDBJ databases">
        <title>The complete genome of Echinicola vietnamensis DSM 17526.</title>
        <authorList>
            <person name="Lucas S."/>
            <person name="Copeland A."/>
            <person name="Lapidus A."/>
            <person name="Glavina del Rio T."/>
            <person name="Dalin E."/>
            <person name="Tice H."/>
            <person name="Bruce D."/>
            <person name="Goodwin L."/>
            <person name="Pitluck S."/>
            <person name="Peters L."/>
            <person name="Ovchinnikova G."/>
            <person name="Teshima H."/>
            <person name="Kyrpides N."/>
            <person name="Mavromatis K."/>
            <person name="Ivanova N."/>
            <person name="Brettin T."/>
            <person name="Detter J.C."/>
            <person name="Han C."/>
            <person name="Larimer F."/>
            <person name="Land M."/>
            <person name="Hauser L."/>
            <person name="Markowitz V."/>
            <person name="Cheng J.-F."/>
            <person name="Hugenholtz P."/>
            <person name="Woyke T."/>
            <person name="Wu D."/>
            <person name="Brambilla E."/>
            <person name="Klenk H.-P."/>
            <person name="Eisen J.A."/>
        </authorList>
    </citation>
    <scope>NUCLEOTIDE SEQUENCE [LARGE SCALE GENOMIC DNA]</scope>
    <source>
        <strain evidence="7">DSM 17526 / LMG 23754 / KMM 6221</strain>
    </source>
</reference>
<accession>L0FXV5</accession>
<keyword evidence="2" id="KW-0285">Flavoprotein</keyword>
<dbReference type="KEGG" id="evi:Echvi_2497"/>
<keyword evidence="7" id="KW-1185">Reference proteome</keyword>
<dbReference type="Pfam" id="PF01613">
    <property type="entry name" value="Flavin_Reduct"/>
    <property type="match status" value="1"/>
</dbReference>
<dbReference type="Proteomes" id="UP000010796">
    <property type="component" value="Chromosome"/>
</dbReference>
<dbReference type="eggNOG" id="COG1853">
    <property type="taxonomic scope" value="Bacteria"/>
</dbReference>
<dbReference type="InterPro" id="IPR012349">
    <property type="entry name" value="Split_barrel_FMN-bd"/>
</dbReference>
<dbReference type="PANTHER" id="PTHR33798">
    <property type="entry name" value="FLAVOPROTEIN OXYGENASE"/>
    <property type="match status" value="1"/>
</dbReference>
<name>L0FXV5_ECHVK</name>
<evidence type="ECO:0000256" key="2">
    <source>
        <dbReference type="ARBA" id="ARBA00022630"/>
    </source>
</evidence>
<sequence>MIKTISPKEVPTATFHRYMLGAIAPRPIAFVSSIDRVGQINLSPFSFFNAFGSNPPVLVFSPSRRVRDNTTKHTLENVSEVPEVVVNIVNYEMVQQMSLASTEYERGINEFVKAGLTEERSVFVKPPRVKEAPVAFECKVLEIRPIGEEGGAANLVICEILLIHIDETILTEGGEIAPDKLDAVARMGGDWYCRANGNALFKVKKPIKTKGIGIDQLPEKVRHSVVLTGNDLGKLGNVEALPDEGAVQDYAMRPEIEEMLVRFQNDEESLLFNLHEYAKDLLAADRVEEAWLVLLQG</sequence>
<dbReference type="AlphaFoldDB" id="L0FXV5"/>
<dbReference type="PANTHER" id="PTHR33798:SF5">
    <property type="entry name" value="FLAVIN REDUCTASE LIKE DOMAIN-CONTAINING PROTEIN"/>
    <property type="match status" value="1"/>
</dbReference>
<evidence type="ECO:0000256" key="1">
    <source>
        <dbReference type="ARBA" id="ARBA00001917"/>
    </source>
</evidence>
<evidence type="ECO:0000313" key="6">
    <source>
        <dbReference type="EMBL" id="AGA78744.1"/>
    </source>
</evidence>